<gene>
    <name evidence="1" type="ORF">C5167_034454</name>
</gene>
<keyword evidence="2" id="KW-1185">Reference proteome</keyword>
<proteinExistence type="predicted"/>
<organism evidence="1 2">
    <name type="scientific">Papaver somniferum</name>
    <name type="common">Opium poppy</name>
    <dbReference type="NCBI Taxonomy" id="3469"/>
    <lineage>
        <taxon>Eukaryota</taxon>
        <taxon>Viridiplantae</taxon>
        <taxon>Streptophyta</taxon>
        <taxon>Embryophyta</taxon>
        <taxon>Tracheophyta</taxon>
        <taxon>Spermatophyta</taxon>
        <taxon>Magnoliopsida</taxon>
        <taxon>Ranunculales</taxon>
        <taxon>Papaveraceae</taxon>
        <taxon>Papaveroideae</taxon>
        <taxon>Papaver</taxon>
    </lineage>
</organism>
<evidence type="ECO:0000313" key="1">
    <source>
        <dbReference type="EMBL" id="RZC71298.1"/>
    </source>
</evidence>
<evidence type="ECO:0000313" key="2">
    <source>
        <dbReference type="Proteomes" id="UP000316621"/>
    </source>
</evidence>
<dbReference type="Proteomes" id="UP000316621">
    <property type="component" value="Chromosome 7"/>
</dbReference>
<sequence>MANHNEQSSSSAPATSSSAGYLLISKSTVRWVYLMHDEDKKARSLFAGAEGGIEVYCNKVIAGSTSLELLFTSATRLFPSVVELYFCSVKIFWKLRIFVEL</sequence>
<name>A0A4Y7KGW9_PAPSO</name>
<accession>A0A4Y7KGW9</accession>
<dbReference type="EMBL" id="CM010721">
    <property type="protein sequence ID" value="RZC71298.1"/>
    <property type="molecule type" value="Genomic_DNA"/>
</dbReference>
<dbReference type="AlphaFoldDB" id="A0A4Y7KGW9"/>
<protein>
    <submittedName>
        <fullName evidence="1">Uncharacterized protein</fullName>
    </submittedName>
</protein>
<dbReference type="Gramene" id="RZC71298">
    <property type="protein sequence ID" value="RZC71298"/>
    <property type="gene ID" value="C5167_034454"/>
</dbReference>
<reference evidence="1 2" key="1">
    <citation type="journal article" date="2018" name="Science">
        <title>The opium poppy genome and morphinan production.</title>
        <authorList>
            <person name="Guo L."/>
            <person name="Winzer T."/>
            <person name="Yang X."/>
            <person name="Li Y."/>
            <person name="Ning Z."/>
            <person name="He Z."/>
            <person name="Teodor R."/>
            <person name="Lu Y."/>
            <person name="Bowser T.A."/>
            <person name="Graham I.A."/>
            <person name="Ye K."/>
        </authorList>
    </citation>
    <scope>NUCLEOTIDE SEQUENCE [LARGE SCALE GENOMIC DNA]</scope>
    <source>
        <strain evidence="2">cv. HN1</strain>
        <tissue evidence="1">Leaves</tissue>
    </source>
</reference>